<protein>
    <submittedName>
        <fullName evidence="4">Acetyltransferase (GNAT) family protein</fullName>
    </submittedName>
</protein>
<evidence type="ECO:0000313" key="5">
    <source>
        <dbReference type="Proteomes" id="UP000183047"/>
    </source>
</evidence>
<dbReference type="OrthoDB" id="948250at2"/>
<dbReference type="EMBL" id="FMUR01000008">
    <property type="protein sequence ID" value="SCY13166.1"/>
    <property type="molecule type" value="Genomic_DNA"/>
</dbReference>
<dbReference type="Pfam" id="PF00583">
    <property type="entry name" value="Acetyltransf_1"/>
    <property type="match status" value="1"/>
</dbReference>
<feature type="domain" description="N-acetyltransferase" evidence="3">
    <location>
        <begin position="27"/>
        <end position="186"/>
    </location>
</feature>
<evidence type="ECO:0000256" key="2">
    <source>
        <dbReference type="ARBA" id="ARBA00023315"/>
    </source>
</evidence>
<dbReference type="PANTHER" id="PTHR43072">
    <property type="entry name" value="N-ACETYLTRANSFERASE"/>
    <property type="match status" value="1"/>
</dbReference>
<dbReference type="GO" id="GO:0016747">
    <property type="term" value="F:acyltransferase activity, transferring groups other than amino-acyl groups"/>
    <property type="evidence" value="ECO:0007669"/>
    <property type="project" value="InterPro"/>
</dbReference>
<keyword evidence="1 4" id="KW-0808">Transferase</keyword>
<dbReference type="PROSITE" id="PS51186">
    <property type="entry name" value="GNAT"/>
    <property type="match status" value="1"/>
</dbReference>
<gene>
    <name evidence="4" type="ORF">SAMN02910451_01489</name>
</gene>
<evidence type="ECO:0000313" key="4">
    <source>
        <dbReference type="EMBL" id="SCY13166.1"/>
    </source>
</evidence>
<evidence type="ECO:0000259" key="3">
    <source>
        <dbReference type="PROSITE" id="PS51186"/>
    </source>
</evidence>
<dbReference type="Proteomes" id="UP000183047">
    <property type="component" value="Unassembled WGS sequence"/>
</dbReference>
<accession>A0A1G5DES1</accession>
<dbReference type="Gene3D" id="3.40.630.30">
    <property type="match status" value="1"/>
</dbReference>
<dbReference type="SUPFAM" id="SSF55729">
    <property type="entry name" value="Acyl-CoA N-acyltransferases (Nat)"/>
    <property type="match status" value="1"/>
</dbReference>
<dbReference type="PANTHER" id="PTHR43072:SF23">
    <property type="entry name" value="UPF0039 PROTEIN C11D3.02C"/>
    <property type="match status" value="1"/>
</dbReference>
<dbReference type="InterPro" id="IPR016181">
    <property type="entry name" value="Acyl_CoA_acyltransferase"/>
</dbReference>
<dbReference type="AlphaFoldDB" id="A0A1G5DES1"/>
<reference evidence="5" key="1">
    <citation type="submission" date="2016-10" db="EMBL/GenBank/DDBJ databases">
        <authorList>
            <person name="Varghese N."/>
            <person name="Submissions S."/>
        </authorList>
    </citation>
    <scope>NUCLEOTIDE SEQUENCE [LARGE SCALE GENOMIC DNA]</scope>
    <source>
        <strain evidence="5">XBD2006</strain>
    </source>
</reference>
<proteinExistence type="predicted"/>
<sequence>MYMEPEKIICKNGKEYKMTSIGPNNAVEYLDLMYQVSSDTHFMTRYGDEVKRDEAGVEAEKARLKRLADDERQAMISVFDGDKIIGNVAVYSSGAIHRKMAHRCSMGIGIRKEYRGLGLGNILVNRAIEFAKESGYELMELGVLSDNEPARSLYEKMGFTEWGRLPDAFRLDCGKSIDEITMYKKL</sequence>
<dbReference type="CDD" id="cd04301">
    <property type="entry name" value="NAT_SF"/>
    <property type="match status" value="1"/>
</dbReference>
<keyword evidence="5" id="KW-1185">Reference proteome</keyword>
<name>A0A1G5DES1_9FIRM</name>
<keyword evidence="2" id="KW-0012">Acyltransferase</keyword>
<dbReference type="InterPro" id="IPR000182">
    <property type="entry name" value="GNAT_dom"/>
</dbReference>
<organism evidence="4 5">
    <name type="scientific">Butyrivibrio hungatei</name>
    <dbReference type="NCBI Taxonomy" id="185008"/>
    <lineage>
        <taxon>Bacteria</taxon>
        <taxon>Bacillati</taxon>
        <taxon>Bacillota</taxon>
        <taxon>Clostridia</taxon>
        <taxon>Lachnospirales</taxon>
        <taxon>Lachnospiraceae</taxon>
        <taxon>Butyrivibrio</taxon>
    </lineage>
</organism>
<evidence type="ECO:0000256" key="1">
    <source>
        <dbReference type="ARBA" id="ARBA00022679"/>
    </source>
</evidence>
<dbReference type="RefSeq" id="WP_074462133.1">
    <property type="nucleotide sequence ID" value="NZ_FMUR01000008.1"/>
</dbReference>